<dbReference type="InterPro" id="IPR011045">
    <property type="entry name" value="N2O_reductase_N"/>
</dbReference>
<proteinExistence type="inferred from homology"/>
<dbReference type="InterPro" id="IPR015943">
    <property type="entry name" value="WD40/YVTN_repeat-like_dom_sf"/>
</dbReference>
<dbReference type="PANTHER" id="PTHR30344">
    <property type="entry name" value="6-PHOSPHOGLUCONOLACTONASE-RELATED"/>
    <property type="match status" value="1"/>
</dbReference>
<organism evidence="2 3">
    <name type="scientific">Agromyces larvae</name>
    <dbReference type="NCBI Taxonomy" id="2929802"/>
    <lineage>
        <taxon>Bacteria</taxon>
        <taxon>Bacillati</taxon>
        <taxon>Actinomycetota</taxon>
        <taxon>Actinomycetes</taxon>
        <taxon>Micrococcales</taxon>
        <taxon>Microbacteriaceae</taxon>
        <taxon>Agromyces</taxon>
    </lineage>
</organism>
<keyword evidence="3" id="KW-1185">Reference proteome</keyword>
<dbReference type="Pfam" id="PF10282">
    <property type="entry name" value="Lactonase"/>
    <property type="match status" value="1"/>
</dbReference>
<comment type="similarity">
    <text evidence="1">Belongs to the cycloisomerase 2 family.</text>
</comment>
<protein>
    <submittedName>
        <fullName evidence="2">Lactonase family protein</fullName>
    </submittedName>
</protein>
<dbReference type="PANTHER" id="PTHR30344:SF1">
    <property type="entry name" value="6-PHOSPHOGLUCONOLACTONASE"/>
    <property type="match status" value="1"/>
</dbReference>
<evidence type="ECO:0000313" key="2">
    <source>
        <dbReference type="EMBL" id="UOE45853.1"/>
    </source>
</evidence>
<evidence type="ECO:0000256" key="1">
    <source>
        <dbReference type="ARBA" id="ARBA00005564"/>
    </source>
</evidence>
<dbReference type="Gene3D" id="2.130.10.10">
    <property type="entry name" value="YVTN repeat-like/Quinoprotein amine dehydrogenase"/>
    <property type="match status" value="1"/>
</dbReference>
<dbReference type="EMBL" id="CP094528">
    <property type="protein sequence ID" value="UOE45853.1"/>
    <property type="molecule type" value="Genomic_DNA"/>
</dbReference>
<accession>A0ABY4C774</accession>
<dbReference type="InterPro" id="IPR019405">
    <property type="entry name" value="Lactonase_7-beta_prop"/>
</dbReference>
<name>A0ABY4C774_9MICO</name>
<dbReference type="Proteomes" id="UP000832097">
    <property type="component" value="Chromosome"/>
</dbReference>
<reference evidence="2 3" key="1">
    <citation type="submission" date="2022-03" db="EMBL/GenBank/DDBJ databases">
        <title>Mucilaginibacter sp. isolated from the gut of Protaetia brevitarsis seulensis larvae.</title>
        <authorList>
            <person name="Won M."/>
            <person name="Kim S.-J."/>
            <person name="Kwon S.-W."/>
        </authorList>
    </citation>
    <scope>NUCLEOTIDE SEQUENCE [LARGE SCALE GENOMIC DNA]</scope>
    <source>
        <strain evidence="2 3">CFWR-12</strain>
    </source>
</reference>
<dbReference type="RefSeq" id="WP_243558523.1">
    <property type="nucleotide sequence ID" value="NZ_CP094528.1"/>
</dbReference>
<gene>
    <name evidence="2" type="ORF">MTO99_08970</name>
</gene>
<dbReference type="SUPFAM" id="SSF50974">
    <property type="entry name" value="Nitrous oxide reductase, N-terminal domain"/>
    <property type="match status" value="1"/>
</dbReference>
<evidence type="ECO:0000313" key="3">
    <source>
        <dbReference type="Proteomes" id="UP000832097"/>
    </source>
</evidence>
<dbReference type="InterPro" id="IPR050282">
    <property type="entry name" value="Cycloisomerase_2"/>
</dbReference>
<sequence>MSGTRFWIGASTIGALGAAARGVRRLEVADDGTAVLGEPVEVGPNPMFLARRGDTVAIVHELADGLVSTWRLDGGTLAPLAPTAPTGAADPCHVAFDETGRFALTANYSGSRVTAHRAGADAALVSAVDFTGSGPRADRQEAPHPHQIVPDPARDRVLVPDLGADRVRVVRLDADGGLVHEASADLVLHAGAGPRHLVVVDDVAIVANELDRTVSVVDLASGEEVSTAPLGPDVAPRGLGASTIRMTRSGVVLVGDRDLDGVQALRYEASDRSLTHVGSLATGGRHPRDLELTADERHLVVADQGSDSLAIVALDAAGVPVSVVASIATEAPACVLRA</sequence>